<reference evidence="1" key="1">
    <citation type="submission" date="2021-02" db="EMBL/GenBank/DDBJ databases">
        <authorList>
            <person name="Nowell W R."/>
        </authorList>
    </citation>
    <scope>NUCLEOTIDE SEQUENCE</scope>
</reference>
<dbReference type="AlphaFoldDB" id="A0A820IXK3"/>
<organism evidence="1 2">
    <name type="scientific">Rotaria sordida</name>
    <dbReference type="NCBI Taxonomy" id="392033"/>
    <lineage>
        <taxon>Eukaryota</taxon>
        <taxon>Metazoa</taxon>
        <taxon>Spiralia</taxon>
        <taxon>Gnathifera</taxon>
        <taxon>Rotifera</taxon>
        <taxon>Eurotatoria</taxon>
        <taxon>Bdelloidea</taxon>
        <taxon>Philodinida</taxon>
        <taxon>Philodinidae</taxon>
        <taxon>Rotaria</taxon>
    </lineage>
</organism>
<sequence length="29" mass="2968">VEEAIAVLQAHQAKQLYAAIQAATNSAAS</sequence>
<comment type="caution">
    <text evidence="1">The sequence shown here is derived from an EMBL/GenBank/DDBJ whole genome shotgun (WGS) entry which is preliminary data.</text>
</comment>
<feature type="non-terminal residue" evidence="1">
    <location>
        <position position="1"/>
    </location>
</feature>
<protein>
    <submittedName>
        <fullName evidence="1">Uncharacterized protein</fullName>
    </submittedName>
</protein>
<accession>A0A820IXK3</accession>
<proteinExistence type="predicted"/>
<dbReference type="Proteomes" id="UP000663836">
    <property type="component" value="Unassembled WGS sequence"/>
</dbReference>
<evidence type="ECO:0000313" key="1">
    <source>
        <dbReference type="EMBL" id="CAF4317677.1"/>
    </source>
</evidence>
<dbReference type="EMBL" id="CAJOBD010040616">
    <property type="protein sequence ID" value="CAF4317677.1"/>
    <property type="molecule type" value="Genomic_DNA"/>
</dbReference>
<name>A0A820IXK3_9BILA</name>
<evidence type="ECO:0000313" key="2">
    <source>
        <dbReference type="Proteomes" id="UP000663836"/>
    </source>
</evidence>
<gene>
    <name evidence="1" type="ORF">JBS370_LOCUS40914</name>
</gene>